<reference evidence="2" key="1">
    <citation type="submission" date="2023-03" db="EMBL/GenBank/DDBJ databases">
        <title>Actinoallomurus iriomotensis NBRC 103684.</title>
        <authorList>
            <person name="Ichikawa N."/>
            <person name="Sato H."/>
            <person name="Tonouchi N."/>
        </authorList>
    </citation>
    <scope>NUCLEOTIDE SEQUENCE</scope>
    <source>
        <strain evidence="2">NBRC 103684</strain>
    </source>
</reference>
<feature type="region of interest" description="Disordered" evidence="1">
    <location>
        <begin position="1"/>
        <end position="20"/>
    </location>
</feature>
<dbReference type="EMBL" id="BSTK01000004">
    <property type="protein sequence ID" value="GLY85068.1"/>
    <property type="molecule type" value="Genomic_DNA"/>
</dbReference>
<organism evidence="2 3">
    <name type="scientific">Actinoallomurus iriomotensis</name>
    <dbReference type="NCBI Taxonomy" id="478107"/>
    <lineage>
        <taxon>Bacteria</taxon>
        <taxon>Bacillati</taxon>
        <taxon>Actinomycetota</taxon>
        <taxon>Actinomycetes</taxon>
        <taxon>Streptosporangiales</taxon>
        <taxon>Thermomonosporaceae</taxon>
        <taxon>Actinoallomurus</taxon>
    </lineage>
</organism>
<gene>
    <name evidence="2" type="ORF">Airi02_029970</name>
</gene>
<evidence type="ECO:0000313" key="2">
    <source>
        <dbReference type="EMBL" id="GLY85068.1"/>
    </source>
</evidence>
<evidence type="ECO:0000313" key="3">
    <source>
        <dbReference type="Proteomes" id="UP001165074"/>
    </source>
</evidence>
<dbReference type="InterPro" id="IPR029045">
    <property type="entry name" value="ClpP/crotonase-like_dom_sf"/>
</dbReference>
<evidence type="ECO:0000256" key="1">
    <source>
        <dbReference type="SAM" id="MobiDB-lite"/>
    </source>
</evidence>
<dbReference type="Proteomes" id="UP001165074">
    <property type="component" value="Unassembled WGS sequence"/>
</dbReference>
<keyword evidence="3" id="KW-1185">Reference proteome</keyword>
<protein>
    <recommendedName>
        <fullName evidence="4">Enoyl-CoA hydratase</fullName>
    </recommendedName>
</protein>
<evidence type="ECO:0008006" key="4">
    <source>
        <dbReference type="Google" id="ProtNLM"/>
    </source>
</evidence>
<dbReference type="AlphaFoldDB" id="A0A9W6S0M2"/>
<dbReference type="NCBIfam" id="NF042431">
    <property type="entry name" value="EnCoAhydt_DpgB"/>
    <property type="match status" value="1"/>
</dbReference>
<dbReference type="RefSeq" id="WP_285571611.1">
    <property type="nucleotide sequence ID" value="NZ_BSTK01000004.1"/>
</dbReference>
<dbReference type="SUPFAM" id="SSF52096">
    <property type="entry name" value="ClpP/crotonase"/>
    <property type="match status" value="1"/>
</dbReference>
<dbReference type="Gene3D" id="3.90.226.10">
    <property type="entry name" value="2-enoyl-CoA Hydratase, Chain A, domain 1"/>
    <property type="match status" value="1"/>
</dbReference>
<comment type="caution">
    <text evidence="2">The sequence shown here is derived from an EMBL/GenBank/DDBJ whole genome shotgun (WGS) entry which is preliminary data.</text>
</comment>
<accession>A0A9W6S0M2</accession>
<name>A0A9W6S0M2_9ACTN</name>
<proteinExistence type="predicted"/>
<dbReference type="InterPro" id="IPR053545">
    <property type="entry name" value="Enoyl-CoA_hydratase-like"/>
</dbReference>
<dbReference type="CDD" id="cd06558">
    <property type="entry name" value="crotonase-like"/>
    <property type="match status" value="1"/>
</dbReference>
<sequence length="239" mass="23977">MTNAQSGTARESLPPTGDDLLLTVDGREPVTPGTVAAIGAVCDAAEDRAGRSSVVVRVSGAPGAPGGREPGELTVALVGKWERALGRLARLPALTVAVADGDCGGPALDAFLATDYRIATGTVRLVPTVLAGTTWPGMALYRLARHGAAAAPIRRAVLFGTPITGAAALALNLVDEIADDPASALAAAGELAAATSGPELAIRRQLMSEASTTGFDEALGVHLAACDRLLRRAVAGAAS</sequence>